<dbReference type="Proteomes" id="UP000267844">
    <property type="component" value="Unassembled WGS sequence"/>
</dbReference>
<organism evidence="2 3">
    <name type="scientific">Empedobacter falsenii</name>
    <dbReference type="NCBI Taxonomy" id="343874"/>
    <lineage>
        <taxon>Bacteria</taxon>
        <taxon>Pseudomonadati</taxon>
        <taxon>Bacteroidota</taxon>
        <taxon>Flavobacteriia</taxon>
        <taxon>Flavobacteriales</taxon>
        <taxon>Weeksellaceae</taxon>
        <taxon>Empedobacter</taxon>
    </lineage>
</organism>
<dbReference type="InterPro" id="IPR036913">
    <property type="entry name" value="YegP-like_sf"/>
</dbReference>
<feature type="domain" description="DUF1508" evidence="1">
    <location>
        <begin position="60"/>
        <end position="105"/>
    </location>
</feature>
<evidence type="ECO:0000259" key="1">
    <source>
        <dbReference type="Pfam" id="PF07411"/>
    </source>
</evidence>
<dbReference type="Gene3D" id="2.30.29.80">
    <property type="match status" value="1"/>
</dbReference>
<evidence type="ECO:0000313" key="2">
    <source>
        <dbReference type="EMBL" id="RRT89746.1"/>
    </source>
</evidence>
<reference evidence="2 3" key="1">
    <citation type="submission" date="2018-10" db="EMBL/GenBank/DDBJ databases">
        <title>Transmission dynamics of multidrug resistant bacteria on intensive care unit surfaces.</title>
        <authorList>
            <person name="D'Souza A.W."/>
            <person name="Potter R.F."/>
            <person name="Wallace M."/>
            <person name="Shupe A."/>
            <person name="Patel S."/>
            <person name="Sun S."/>
            <person name="Gul D."/>
            <person name="Kwon J.H."/>
            <person name="Andleeb S."/>
            <person name="Burnham C.-A.D."/>
            <person name="Dantas G."/>
        </authorList>
    </citation>
    <scope>NUCLEOTIDE SEQUENCE [LARGE SCALE GENOMIC DNA]</scope>
    <source>
        <strain evidence="2 3">WF_348</strain>
    </source>
</reference>
<accession>A0A427BK76</accession>
<gene>
    <name evidence="2" type="ORF">EGI89_11250</name>
</gene>
<dbReference type="PANTHER" id="PTHR40606">
    <property type="match status" value="1"/>
</dbReference>
<dbReference type="Pfam" id="PF07411">
    <property type="entry name" value="DUF1508"/>
    <property type="match status" value="2"/>
</dbReference>
<protein>
    <submittedName>
        <fullName evidence="2">DUF1508 domain-containing protein</fullName>
    </submittedName>
</protein>
<feature type="domain" description="DUF1508" evidence="1">
    <location>
        <begin position="7"/>
        <end position="54"/>
    </location>
</feature>
<dbReference type="PANTHER" id="PTHR40606:SF1">
    <property type="entry name" value="UPF0339 PROTEIN YEGP"/>
    <property type="match status" value="1"/>
</dbReference>
<dbReference type="InterPro" id="IPR010879">
    <property type="entry name" value="DUF1508"/>
</dbReference>
<sequence>MFEIYQDKAGEYRFRLKAKNGQNILASEGYKQKASCENGIESVRKNSQDDSKYELKEGASGKWHFNLKATNGQVIGTSQSYETESGAKNGIASVKTNAADAEIKEVGG</sequence>
<proteinExistence type="predicted"/>
<dbReference type="RefSeq" id="WP_125350254.1">
    <property type="nucleotide sequence ID" value="NZ_JAOPGB010000029.1"/>
</dbReference>
<dbReference type="AlphaFoldDB" id="A0A427BK76"/>
<dbReference type="EMBL" id="RHPO01000026">
    <property type="protein sequence ID" value="RRT89746.1"/>
    <property type="molecule type" value="Genomic_DNA"/>
</dbReference>
<comment type="caution">
    <text evidence="2">The sequence shown here is derived from an EMBL/GenBank/DDBJ whole genome shotgun (WGS) entry which is preliminary data.</text>
</comment>
<dbReference type="SUPFAM" id="SSF160113">
    <property type="entry name" value="YegP-like"/>
    <property type="match status" value="2"/>
</dbReference>
<evidence type="ECO:0000313" key="3">
    <source>
        <dbReference type="Proteomes" id="UP000267844"/>
    </source>
</evidence>
<name>A0A427BK76_9FLAO</name>
<dbReference type="InterPro" id="IPR051141">
    <property type="entry name" value="UPF0339_domain"/>
</dbReference>